<dbReference type="PANTHER" id="PTHR10357">
    <property type="entry name" value="ALPHA-AMYLASE FAMILY MEMBER"/>
    <property type="match status" value="1"/>
</dbReference>
<dbReference type="InterPro" id="IPR006047">
    <property type="entry name" value="GH13_cat_dom"/>
</dbReference>
<dbReference type="SMART" id="SM00642">
    <property type="entry name" value="Aamy"/>
    <property type="match status" value="1"/>
</dbReference>
<dbReference type="Gene3D" id="3.90.400.10">
    <property type="entry name" value="Oligo-1,6-glucosidase, Domain 2"/>
    <property type="match status" value="1"/>
</dbReference>
<gene>
    <name evidence="2" type="ORF">CGI_10018238</name>
</gene>
<dbReference type="EMBL" id="JH818556">
    <property type="protein sequence ID" value="EKC33419.1"/>
    <property type="molecule type" value="Genomic_DNA"/>
</dbReference>
<evidence type="ECO:0000259" key="1">
    <source>
        <dbReference type="SMART" id="SM00642"/>
    </source>
</evidence>
<dbReference type="Gene3D" id="3.20.20.80">
    <property type="entry name" value="Glycosidases"/>
    <property type="match status" value="1"/>
</dbReference>
<proteinExistence type="predicted"/>
<feature type="domain" description="Glycosyl hydrolase family 13 catalytic" evidence="1">
    <location>
        <begin position="2"/>
        <end position="324"/>
    </location>
</feature>
<dbReference type="InterPro" id="IPR013780">
    <property type="entry name" value="Glyco_hydro_b"/>
</dbReference>
<dbReference type="InterPro" id="IPR017853">
    <property type="entry name" value="GH"/>
</dbReference>
<sequence length="456" mass="52457">MNHTTIDSIYGTMDDFDQLIQGTKNNNMSVIMDFIPNHTGKESVWFQKSQRREGKYADYYIWAPCDPVNGTYINNWMSVKGGRAWTYDKIRKECYLHQLERDKPDLNLRNSDVRQELENILRFWLNKGVDGFHVQNVQHLYEDQDLRNETLIPGKTGNAYDDFDHTQTRNHPENAKLLQSWKHVLDTFIPKTCRERALVVTTGNDIDAAMKYLDAGVNIVRVNLMSGNGTSLAEHIETILNQLDDDAACKRIGWMYSDKDSSRLASKVGPENVKAFLTIQATVPGIPFNYYGNEIGMTDHPTHSGRWKYRTPMQWDRNGTGFSQNPPWLTQNPNHKTVNVESELSSKDNFTTLKVNRRLQELRRRESFQWGETKVFREGDLVMYTRKAKGFPGYLMAVNLGKDEVTIESLLAATGIPKEVKVVFHTHQTIQDTDISRSMENSYMLGPSQGVILEYP</sequence>
<organism evidence="2">
    <name type="scientific">Magallana gigas</name>
    <name type="common">Pacific oyster</name>
    <name type="synonym">Crassostrea gigas</name>
    <dbReference type="NCBI Taxonomy" id="29159"/>
    <lineage>
        <taxon>Eukaryota</taxon>
        <taxon>Metazoa</taxon>
        <taxon>Spiralia</taxon>
        <taxon>Lophotrochozoa</taxon>
        <taxon>Mollusca</taxon>
        <taxon>Bivalvia</taxon>
        <taxon>Autobranchia</taxon>
        <taxon>Pteriomorphia</taxon>
        <taxon>Ostreida</taxon>
        <taxon>Ostreoidea</taxon>
        <taxon>Ostreidae</taxon>
        <taxon>Magallana</taxon>
    </lineage>
</organism>
<dbReference type="InParanoid" id="K1QQH0"/>
<accession>K1QQH0</accession>
<evidence type="ECO:0000313" key="2">
    <source>
        <dbReference type="EMBL" id="EKC33419.1"/>
    </source>
</evidence>
<name>K1QQH0_MAGGI</name>
<dbReference type="Pfam" id="PF00128">
    <property type="entry name" value="Alpha-amylase"/>
    <property type="match status" value="1"/>
</dbReference>
<protein>
    <submittedName>
        <fullName evidence="2">Neutral and basic amino acid transport protein rBAT</fullName>
    </submittedName>
</protein>
<dbReference type="InterPro" id="IPR045857">
    <property type="entry name" value="O16G_dom_2"/>
</dbReference>
<dbReference type="AlphaFoldDB" id="K1QQH0"/>
<dbReference type="PANTHER" id="PTHR10357:SF179">
    <property type="entry name" value="NEUTRAL AND BASIC AMINO ACID TRANSPORT PROTEIN RBAT"/>
    <property type="match status" value="1"/>
</dbReference>
<dbReference type="HOGENOM" id="CLU_006462_2_3_1"/>
<dbReference type="SUPFAM" id="SSF51445">
    <property type="entry name" value="(Trans)glycosidases"/>
    <property type="match status" value="1"/>
</dbReference>
<dbReference type="Gene3D" id="2.60.40.1180">
    <property type="entry name" value="Golgi alpha-mannosidase II"/>
    <property type="match status" value="1"/>
</dbReference>
<dbReference type="GO" id="GO:0005975">
    <property type="term" value="P:carbohydrate metabolic process"/>
    <property type="evidence" value="ECO:0007669"/>
    <property type="project" value="InterPro"/>
</dbReference>
<reference evidence="2" key="1">
    <citation type="journal article" date="2012" name="Nature">
        <title>The oyster genome reveals stress adaptation and complexity of shell formation.</title>
        <authorList>
            <person name="Zhang G."/>
            <person name="Fang X."/>
            <person name="Guo X."/>
            <person name="Li L."/>
            <person name="Luo R."/>
            <person name="Xu F."/>
            <person name="Yang P."/>
            <person name="Zhang L."/>
            <person name="Wang X."/>
            <person name="Qi H."/>
            <person name="Xiong Z."/>
            <person name="Que H."/>
            <person name="Xie Y."/>
            <person name="Holland P.W."/>
            <person name="Paps J."/>
            <person name="Zhu Y."/>
            <person name="Wu F."/>
            <person name="Chen Y."/>
            <person name="Wang J."/>
            <person name="Peng C."/>
            <person name="Meng J."/>
            <person name="Yang L."/>
            <person name="Liu J."/>
            <person name="Wen B."/>
            <person name="Zhang N."/>
            <person name="Huang Z."/>
            <person name="Zhu Q."/>
            <person name="Feng Y."/>
            <person name="Mount A."/>
            <person name="Hedgecock D."/>
            <person name="Xu Z."/>
            <person name="Liu Y."/>
            <person name="Domazet-Loso T."/>
            <person name="Du Y."/>
            <person name="Sun X."/>
            <person name="Zhang S."/>
            <person name="Liu B."/>
            <person name="Cheng P."/>
            <person name="Jiang X."/>
            <person name="Li J."/>
            <person name="Fan D."/>
            <person name="Wang W."/>
            <person name="Fu W."/>
            <person name="Wang T."/>
            <person name="Wang B."/>
            <person name="Zhang J."/>
            <person name="Peng Z."/>
            <person name="Li Y."/>
            <person name="Li N."/>
            <person name="Wang J."/>
            <person name="Chen M."/>
            <person name="He Y."/>
            <person name="Tan F."/>
            <person name="Song X."/>
            <person name="Zheng Q."/>
            <person name="Huang R."/>
            <person name="Yang H."/>
            <person name="Du X."/>
            <person name="Chen L."/>
            <person name="Yang M."/>
            <person name="Gaffney P.M."/>
            <person name="Wang S."/>
            <person name="Luo L."/>
            <person name="She Z."/>
            <person name="Ming Y."/>
            <person name="Huang W."/>
            <person name="Zhang S."/>
            <person name="Huang B."/>
            <person name="Zhang Y."/>
            <person name="Qu T."/>
            <person name="Ni P."/>
            <person name="Miao G."/>
            <person name="Wang J."/>
            <person name="Wang Q."/>
            <person name="Steinberg C.E."/>
            <person name="Wang H."/>
            <person name="Li N."/>
            <person name="Qian L."/>
            <person name="Zhang G."/>
            <person name="Li Y."/>
            <person name="Yang H."/>
            <person name="Liu X."/>
            <person name="Wang J."/>
            <person name="Yin Y."/>
            <person name="Wang J."/>
        </authorList>
    </citation>
    <scope>NUCLEOTIDE SEQUENCE [LARGE SCALE GENOMIC DNA]</scope>
    <source>
        <strain evidence="2">05x7-T-G4-1.051#20</strain>
    </source>
</reference>